<accession>A0A6N3SS91</accession>
<organism evidence="7 9">
    <name type="scientific">Acetobacter cibinongensis</name>
    <dbReference type="NCBI Taxonomy" id="146475"/>
    <lineage>
        <taxon>Bacteria</taxon>
        <taxon>Pseudomonadati</taxon>
        <taxon>Pseudomonadota</taxon>
        <taxon>Alphaproteobacteria</taxon>
        <taxon>Acetobacterales</taxon>
        <taxon>Acetobacteraceae</taxon>
        <taxon>Acetobacter</taxon>
    </lineage>
</organism>
<dbReference type="EMBL" id="BJVU01000008">
    <property type="protein sequence ID" value="GEL59333.1"/>
    <property type="molecule type" value="Genomic_DNA"/>
</dbReference>
<keyword evidence="2" id="KW-1003">Cell membrane</keyword>
<reference evidence="7 9" key="1">
    <citation type="submission" date="2012-11" db="EMBL/GenBank/DDBJ databases">
        <title>Whole genome sequence of Acetobacter cibinongensis 4H-1.</title>
        <authorList>
            <person name="Azuma Y."/>
            <person name="Higashiura N."/>
            <person name="Hirakawa H."/>
            <person name="Matsushita K."/>
        </authorList>
    </citation>
    <scope>NUCLEOTIDE SEQUENCE [LARGE SCALE GENOMIC DNA]</scope>
    <source>
        <strain evidence="7 9">4H-1</strain>
    </source>
</reference>
<keyword evidence="10" id="KW-1185">Reference proteome</keyword>
<dbReference type="Proteomes" id="UP000321891">
    <property type="component" value="Unassembled WGS sequence"/>
</dbReference>
<dbReference type="GO" id="GO:0005886">
    <property type="term" value="C:plasma membrane"/>
    <property type="evidence" value="ECO:0007669"/>
    <property type="project" value="UniProtKB-SubCell"/>
</dbReference>
<dbReference type="STRING" id="1231339.Abci_007_213"/>
<dbReference type="InterPro" id="IPR014548">
    <property type="entry name" value="Ac_Trasf"/>
</dbReference>
<name>A0A0D6N282_9PROT</name>
<dbReference type="CDD" id="cd07984">
    <property type="entry name" value="LPLAT_LABLAT-like"/>
    <property type="match status" value="1"/>
</dbReference>
<evidence type="ECO:0000256" key="2">
    <source>
        <dbReference type="ARBA" id="ARBA00022475"/>
    </source>
</evidence>
<dbReference type="EMBL" id="BAMV01000007">
    <property type="protein sequence ID" value="GAN59810.1"/>
    <property type="molecule type" value="Genomic_DNA"/>
</dbReference>
<comment type="subcellular location">
    <subcellularLocation>
        <location evidence="1">Cell inner membrane</location>
    </subcellularLocation>
</comment>
<keyword evidence="4 7" id="KW-0808">Transferase</keyword>
<dbReference type="Proteomes" id="UP000032671">
    <property type="component" value="Unassembled WGS sequence"/>
</dbReference>
<evidence type="ECO:0000313" key="8">
    <source>
        <dbReference type="EMBL" id="GEL59333.1"/>
    </source>
</evidence>
<evidence type="ECO:0000256" key="5">
    <source>
        <dbReference type="ARBA" id="ARBA00023136"/>
    </source>
</evidence>
<gene>
    <name evidence="7" type="ORF">Abci_007_213</name>
    <name evidence="8" type="ORF">ACI01nite_19350</name>
</gene>
<keyword evidence="5" id="KW-0472">Membrane</keyword>
<evidence type="ECO:0000256" key="1">
    <source>
        <dbReference type="ARBA" id="ARBA00004533"/>
    </source>
</evidence>
<evidence type="ECO:0000313" key="9">
    <source>
        <dbReference type="Proteomes" id="UP000032671"/>
    </source>
</evidence>
<comment type="caution">
    <text evidence="7">The sequence shown here is derived from an EMBL/GenBank/DDBJ whole genome shotgun (WGS) entry which is preliminary data.</text>
</comment>
<evidence type="ECO:0000313" key="10">
    <source>
        <dbReference type="Proteomes" id="UP000321891"/>
    </source>
</evidence>
<dbReference type="Pfam" id="PF03279">
    <property type="entry name" value="Lip_A_acyltrans"/>
    <property type="match status" value="1"/>
</dbReference>
<dbReference type="PANTHER" id="PTHR30606:SF9">
    <property type="entry name" value="LIPID A BIOSYNTHESIS LAUROYLTRANSFERASE"/>
    <property type="match status" value="1"/>
</dbReference>
<dbReference type="PANTHER" id="PTHR30606">
    <property type="entry name" value="LIPID A BIOSYNTHESIS LAUROYL ACYLTRANSFERASE"/>
    <property type="match status" value="1"/>
</dbReference>
<keyword evidence="6 7" id="KW-0012">Acyltransferase</keyword>
<proteinExistence type="predicted"/>
<evidence type="ECO:0000256" key="3">
    <source>
        <dbReference type="ARBA" id="ARBA00022519"/>
    </source>
</evidence>
<dbReference type="AlphaFoldDB" id="A0A0D6N282"/>
<protein>
    <submittedName>
        <fullName evidence="7">Acyltransferase</fullName>
    </submittedName>
</protein>
<evidence type="ECO:0000256" key="6">
    <source>
        <dbReference type="ARBA" id="ARBA00023315"/>
    </source>
</evidence>
<sequence>MSRQAETWLAPERGNHAVMVVMLFLARILGRRVLSHLIWPISLYYLASDGTARRGSYMYLCRVLGRKPTWPERWRHIHAYALTVLDRIFILGSQKSVPPYTVQGSEVIFAALSKGKGCILLGAHVGSFDALRSVGRFAACKIRLRVLMYRRFVGAASKAIEQLDPEYENAIIHIGEPQTMLHVAEALHQGDVVAILGDRAPDMGRYASVPVLGKDAPLPVGPLRLAAITGAPVVLFSALRCRDGSYDIRFEPFAEHITLEGTRTEQAQTLKAWLVRYAAWLELLCRRDPFSWFNFYDFWKERS</sequence>
<evidence type="ECO:0000313" key="7">
    <source>
        <dbReference type="EMBL" id="GAN59810.1"/>
    </source>
</evidence>
<dbReference type="PIRSF" id="PIRSF028561">
    <property type="entry name" value="Ac_Trasf"/>
    <property type="match status" value="1"/>
</dbReference>
<dbReference type="GO" id="GO:0009247">
    <property type="term" value="P:glycolipid biosynthetic process"/>
    <property type="evidence" value="ECO:0007669"/>
    <property type="project" value="UniProtKB-ARBA"/>
</dbReference>
<accession>A0A0D6N282</accession>
<dbReference type="GO" id="GO:0016746">
    <property type="term" value="F:acyltransferase activity"/>
    <property type="evidence" value="ECO:0007669"/>
    <property type="project" value="UniProtKB-KW"/>
</dbReference>
<reference evidence="8 10" key="2">
    <citation type="submission" date="2019-07" db="EMBL/GenBank/DDBJ databases">
        <title>Whole genome shotgun sequence of Acetobacter cibinongensis NBRC 16605.</title>
        <authorList>
            <person name="Hosoyama A."/>
            <person name="Uohara A."/>
            <person name="Ohji S."/>
            <person name="Ichikawa N."/>
        </authorList>
    </citation>
    <scope>NUCLEOTIDE SEQUENCE [LARGE SCALE GENOMIC DNA]</scope>
    <source>
        <strain evidence="8 10">NBRC 16605</strain>
    </source>
</reference>
<evidence type="ECO:0000256" key="4">
    <source>
        <dbReference type="ARBA" id="ARBA00022679"/>
    </source>
</evidence>
<dbReference type="RefSeq" id="WP_048837856.1">
    <property type="nucleotide sequence ID" value="NZ_BAMV01000007.1"/>
</dbReference>
<dbReference type="InterPro" id="IPR004960">
    <property type="entry name" value="LipA_acyltrans"/>
</dbReference>
<keyword evidence="3" id="KW-0997">Cell inner membrane</keyword>